<evidence type="ECO:0000256" key="1">
    <source>
        <dbReference type="ARBA" id="ARBA00004442"/>
    </source>
</evidence>
<name>A0A5P1RCI9_9GAMM</name>
<dbReference type="PROSITE" id="PS51257">
    <property type="entry name" value="PROKAR_LIPOPROTEIN"/>
    <property type="match status" value="1"/>
</dbReference>
<evidence type="ECO:0000256" key="5">
    <source>
        <dbReference type="PROSITE-ProRule" id="PRU00473"/>
    </source>
</evidence>
<dbReference type="SUPFAM" id="SSF103647">
    <property type="entry name" value="TSP type-3 repeat"/>
    <property type="match status" value="1"/>
</dbReference>
<dbReference type="Proteomes" id="UP000324760">
    <property type="component" value="Chromosome"/>
</dbReference>
<dbReference type="GO" id="GO:0007155">
    <property type="term" value="P:cell adhesion"/>
    <property type="evidence" value="ECO:0007669"/>
    <property type="project" value="InterPro"/>
</dbReference>
<dbReference type="AlphaFoldDB" id="A0A5P1RCI9"/>
<evidence type="ECO:0000259" key="6">
    <source>
        <dbReference type="PROSITE" id="PS51123"/>
    </source>
</evidence>
<dbReference type="KEGG" id="ncu:F0U83_11910"/>
<sequence length="191" mass="20442">MKRLGLVGCSVAALVLSGCAQKPSLEWQNSQYSVSSEGVITPFESVCDADDDQDGVMNTADMCPSTPIGAVVDGEGCPVVESISLNGVNFVYKSSELTAEAKSVLDEAIKVLKTVDDAFVIEGHTDSIASDSYNRKLSQQRADSVRAYLMMGGVDSSRMQSVGMGESQPIASNETEEGRQMNRRVVFKLSK</sequence>
<dbReference type="InterPro" id="IPR006665">
    <property type="entry name" value="OmpA-like"/>
</dbReference>
<dbReference type="SUPFAM" id="SSF103088">
    <property type="entry name" value="OmpA-like"/>
    <property type="match status" value="1"/>
</dbReference>
<dbReference type="EMBL" id="CP043869">
    <property type="protein sequence ID" value="QEQ97360.1"/>
    <property type="molecule type" value="Genomic_DNA"/>
</dbReference>
<keyword evidence="8" id="KW-1185">Reference proteome</keyword>
<dbReference type="RefSeq" id="WP_138986998.1">
    <property type="nucleotide sequence ID" value="NZ_CP043869.1"/>
</dbReference>
<gene>
    <name evidence="7" type="ORF">F0U83_11910</name>
</gene>
<dbReference type="GO" id="GO:0009279">
    <property type="term" value="C:cell outer membrane"/>
    <property type="evidence" value="ECO:0007669"/>
    <property type="project" value="UniProtKB-SubCell"/>
</dbReference>
<organism evidence="7 8">
    <name type="scientific">Neptunomonas concharum</name>
    <dbReference type="NCBI Taxonomy" id="1031538"/>
    <lineage>
        <taxon>Bacteria</taxon>
        <taxon>Pseudomonadati</taxon>
        <taxon>Pseudomonadota</taxon>
        <taxon>Gammaproteobacteria</taxon>
        <taxon>Oceanospirillales</taxon>
        <taxon>Oceanospirillaceae</taxon>
        <taxon>Neptunomonas</taxon>
    </lineage>
</organism>
<dbReference type="Gene3D" id="3.30.1330.60">
    <property type="entry name" value="OmpA-like domain"/>
    <property type="match status" value="1"/>
</dbReference>
<dbReference type="InterPro" id="IPR036737">
    <property type="entry name" value="OmpA-like_sf"/>
</dbReference>
<comment type="subcellular location">
    <subcellularLocation>
        <location evidence="1">Cell outer membrane</location>
    </subcellularLocation>
</comment>
<dbReference type="Pfam" id="PF02412">
    <property type="entry name" value="TSP_3"/>
    <property type="match status" value="1"/>
</dbReference>
<reference evidence="7 8" key="1">
    <citation type="journal article" date="2019" name="Biochem. Eng. J.">
        <title>Metabolic engineering of the marine bacteria Neptunomonas concharum for the production of acetoin and meso-2,3-butanediol from acetate.</title>
        <authorList>
            <person name="Li W."/>
            <person name="Pu N."/>
            <person name="Liu C.-X."/>
            <person name="Yuan Q.-P."/>
            <person name="Li Z.-J."/>
        </authorList>
    </citation>
    <scope>NUCLEOTIDE SEQUENCE [LARGE SCALE GENOMIC DNA]</scope>
    <source>
        <strain evidence="7 8">JCM17730</strain>
    </source>
</reference>
<dbReference type="PROSITE" id="PS51123">
    <property type="entry name" value="OMPA_2"/>
    <property type="match status" value="1"/>
</dbReference>
<protein>
    <submittedName>
        <fullName evidence="7">OmpA family protein</fullName>
    </submittedName>
</protein>
<dbReference type="Pfam" id="PF00691">
    <property type="entry name" value="OmpA"/>
    <property type="match status" value="1"/>
</dbReference>
<evidence type="ECO:0000256" key="3">
    <source>
        <dbReference type="ARBA" id="ARBA00023136"/>
    </source>
</evidence>
<dbReference type="PANTHER" id="PTHR30329:SF21">
    <property type="entry name" value="LIPOPROTEIN YIAD-RELATED"/>
    <property type="match status" value="1"/>
</dbReference>
<dbReference type="InterPro" id="IPR050330">
    <property type="entry name" value="Bact_OuterMem_StrucFunc"/>
</dbReference>
<dbReference type="InterPro" id="IPR003367">
    <property type="entry name" value="Thrombospondin_3-like_rpt"/>
</dbReference>
<dbReference type="PRINTS" id="PR01023">
    <property type="entry name" value="NAFLGMOTY"/>
</dbReference>
<evidence type="ECO:0000313" key="7">
    <source>
        <dbReference type="EMBL" id="QEQ97360.1"/>
    </source>
</evidence>
<dbReference type="PRINTS" id="PR01021">
    <property type="entry name" value="OMPADOMAIN"/>
</dbReference>
<evidence type="ECO:0000256" key="4">
    <source>
        <dbReference type="ARBA" id="ARBA00023237"/>
    </source>
</evidence>
<keyword evidence="4" id="KW-0998">Cell outer membrane</keyword>
<dbReference type="PANTHER" id="PTHR30329">
    <property type="entry name" value="STATOR ELEMENT OF FLAGELLAR MOTOR COMPLEX"/>
    <property type="match status" value="1"/>
</dbReference>
<dbReference type="InterPro" id="IPR006664">
    <property type="entry name" value="OMP_bac"/>
</dbReference>
<proteinExistence type="predicted"/>
<dbReference type="CDD" id="cd07185">
    <property type="entry name" value="OmpA_C-like"/>
    <property type="match status" value="1"/>
</dbReference>
<feature type="domain" description="OmpA-like" evidence="6">
    <location>
        <begin position="79"/>
        <end position="191"/>
    </location>
</feature>
<keyword evidence="2" id="KW-0732">Signal</keyword>
<dbReference type="GO" id="GO:0005509">
    <property type="term" value="F:calcium ion binding"/>
    <property type="evidence" value="ECO:0007669"/>
    <property type="project" value="InterPro"/>
</dbReference>
<evidence type="ECO:0000256" key="2">
    <source>
        <dbReference type="ARBA" id="ARBA00022729"/>
    </source>
</evidence>
<dbReference type="InterPro" id="IPR028974">
    <property type="entry name" value="TSP_type-3_rpt"/>
</dbReference>
<evidence type="ECO:0000313" key="8">
    <source>
        <dbReference type="Proteomes" id="UP000324760"/>
    </source>
</evidence>
<keyword evidence="3 5" id="KW-0472">Membrane</keyword>
<dbReference type="OrthoDB" id="9782229at2"/>
<accession>A0A5P1RCI9</accession>